<protein>
    <submittedName>
        <fullName evidence="1">Uncharacterized protein</fullName>
    </submittedName>
</protein>
<evidence type="ECO:0000313" key="1">
    <source>
        <dbReference type="EMBL" id="NAS11893.1"/>
    </source>
</evidence>
<name>A0A6L9EB77_9FLAO</name>
<comment type="caution">
    <text evidence="1">The sequence shown here is derived from an EMBL/GenBank/DDBJ whole genome shotgun (WGS) entry which is preliminary data.</text>
</comment>
<dbReference type="RefSeq" id="WP_161434930.1">
    <property type="nucleotide sequence ID" value="NZ_WXYO01000003.1"/>
</dbReference>
<dbReference type="Proteomes" id="UP000475249">
    <property type="component" value="Unassembled WGS sequence"/>
</dbReference>
<gene>
    <name evidence="1" type="ORF">GTQ38_07770</name>
</gene>
<sequence length="85" mass="9760">MEKQDTKAKKIKLIWDFRGPTARNTAQHYKKHLLEYAVLEGLDLQISGSTDLSDAHSIAYLVVNESQMRQVRDDLKPNRGEIYDG</sequence>
<reference evidence="1 2" key="1">
    <citation type="submission" date="2020-01" db="EMBL/GenBank/DDBJ databases">
        <title>Bacteria diversity of Porities sp.</title>
        <authorList>
            <person name="Wang G."/>
        </authorList>
    </citation>
    <scope>NUCLEOTIDE SEQUENCE [LARGE SCALE GENOMIC DNA]</scope>
    <source>
        <strain evidence="1 2">R33</strain>
    </source>
</reference>
<accession>A0A6L9EB77</accession>
<dbReference type="AlphaFoldDB" id="A0A6L9EB77"/>
<dbReference type="EMBL" id="WXYO01000003">
    <property type="protein sequence ID" value="NAS11893.1"/>
    <property type="molecule type" value="Genomic_DNA"/>
</dbReference>
<keyword evidence="2" id="KW-1185">Reference proteome</keyword>
<proteinExistence type="predicted"/>
<organism evidence="1 2">
    <name type="scientific">Poritiphilus flavus</name>
    <dbReference type="NCBI Taxonomy" id="2697053"/>
    <lineage>
        <taxon>Bacteria</taxon>
        <taxon>Pseudomonadati</taxon>
        <taxon>Bacteroidota</taxon>
        <taxon>Flavobacteriia</taxon>
        <taxon>Flavobacteriales</taxon>
        <taxon>Flavobacteriaceae</taxon>
        <taxon>Poritiphilus</taxon>
    </lineage>
</organism>
<evidence type="ECO:0000313" key="2">
    <source>
        <dbReference type="Proteomes" id="UP000475249"/>
    </source>
</evidence>